<dbReference type="OrthoDB" id="666565at2"/>
<sequence length="282" mass="30323">MRLKISVLASGAMLLDGKPADLDQIDAALQAAKQSNANAQVWYYRETGAAQPPPQAMAVIQRIVNYKLKISLSSKSDFSDWVDAKGVSRPRTAEGAAAALRMPEVSSRSDIEEVLHKVRVAAAAGGLVILKPDRTHLVLPRLAESADLKTMAEQMDRMIPAATRRNIAAIAYTIFDCAPDVAPGLTEVSQAIPFLGILVGLSYIGHAVWVFEGHAAALTAGCRDADVLIVDSVMRPLLAHGWDEEAAAAMRNPNILVHDRATFRLAAIRKAGESPDRLEFPA</sequence>
<dbReference type="KEGG" id="sus:Acid_2318"/>
<accession>Q025L2</accession>
<reference evidence="1" key="1">
    <citation type="submission" date="2006-10" db="EMBL/GenBank/DDBJ databases">
        <title>Complete sequence of Solibacter usitatus Ellin6076.</title>
        <authorList>
            <consortium name="US DOE Joint Genome Institute"/>
            <person name="Copeland A."/>
            <person name="Lucas S."/>
            <person name="Lapidus A."/>
            <person name="Barry K."/>
            <person name="Detter J.C."/>
            <person name="Glavina del Rio T."/>
            <person name="Hammon N."/>
            <person name="Israni S."/>
            <person name="Dalin E."/>
            <person name="Tice H."/>
            <person name="Pitluck S."/>
            <person name="Thompson L.S."/>
            <person name="Brettin T."/>
            <person name="Bruce D."/>
            <person name="Han C."/>
            <person name="Tapia R."/>
            <person name="Gilna P."/>
            <person name="Schmutz J."/>
            <person name="Larimer F."/>
            <person name="Land M."/>
            <person name="Hauser L."/>
            <person name="Kyrpides N."/>
            <person name="Mikhailova N."/>
            <person name="Janssen P.H."/>
            <person name="Kuske C.R."/>
            <person name="Richardson P."/>
        </authorList>
    </citation>
    <scope>NUCLEOTIDE SEQUENCE</scope>
    <source>
        <strain evidence="1">Ellin6076</strain>
    </source>
</reference>
<organism evidence="1">
    <name type="scientific">Solibacter usitatus (strain Ellin6076)</name>
    <dbReference type="NCBI Taxonomy" id="234267"/>
    <lineage>
        <taxon>Bacteria</taxon>
        <taxon>Pseudomonadati</taxon>
        <taxon>Acidobacteriota</taxon>
        <taxon>Terriglobia</taxon>
        <taxon>Bryobacterales</taxon>
        <taxon>Solibacteraceae</taxon>
        <taxon>Candidatus Solibacter</taxon>
    </lineage>
</organism>
<dbReference type="EMBL" id="CP000473">
    <property type="protein sequence ID" value="ABJ83307.1"/>
    <property type="molecule type" value="Genomic_DNA"/>
</dbReference>
<protein>
    <submittedName>
        <fullName evidence="1">Uncharacterized protein</fullName>
    </submittedName>
</protein>
<dbReference type="STRING" id="234267.Acid_2318"/>
<dbReference type="HOGENOM" id="CLU_986600_0_0_0"/>
<proteinExistence type="predicted"/>
<gene>
    <name evidence="1" type="ordered locus">Acid_2318</name>
</gene>
<dbReference type="InParanoid" id="Q025L2"/>
<dbReference type="AlphaFoldDB" id="Q025L2"/>
<evidence type="ECO:0000313" key="1">
    <source>
        <dbReference type="EMBL" id="ABJ83307.1"/>
    </source>
</evidence>
<name>Q025L2_SOLUE</name>